<dbReference type="EMBL" id="LFML01000148">
    <property type="protein sequence ID" value="KMO94237.1"/>
    <property type="molecule type" value="Genomic_DNA"/>
</dbReference>
<organism evidence="1 2">
    <name type="scientific">Streptomyces roseus</name>
    <dbReference type="NCBI Taxonomy" id="66430"/>
    <lineage>
        <taxon>Bacteria</taxon>
        <taxon>Bacillati</taxon>
        <taxon>Actinomycetota</taxon>
        <taxon>Actinomycetes</taxon>
        <taxon>Kitasatosporales</taxon>
        <taxon>Streptomycetaceae</taxon>
        <taxon>Streptomyces</taxon>
    </lineage>
</organism>
<protein>
    <submittedName>
        <fullName evidence="1">Inositol phosphatase</fullName>
    </submittedName>
</protein>
<feature type="non-terminal residue" evidence="1">
    <location>
        <position position="57"/>
    </location>
</feature>
<dbReference type="AlphaFoldDB" id="A0A0J6XJ09"/>
<name>A0A0J6XJ09_9ACTN</name>
<gene>
    <name evidence="1" type="ORF">ACS04_30420</name>
</gene>
<evidence type="ECO:0000313" key="1">
    <source>
        <dbReference type="EMBL" id="KMO94237.1"/>
    </source>
</evidence>
<reference evidence="1 2" key="1">
    <citation type="submission" date="2015-06" db="EMBL/GenBank/DDBJ databases">
        <title>Recapitulation of the evolution of biosynthetic gene clusters reveals hidden chemical diversity on bacterial genomes.</title>
        <authorList>
            <person name="Cruz-Morales P."/>
            <person name="Martinez-Guerrero C."/>
            <person name="Morales-Escalante M.A."/>
            <person name="Yanez-Guerra L.A."/>
            <person name="Kopp J.F."/>
            <person name="Feldmann J."/>
            <person name="Ramos-Aboites H.E."/>
            <person name="Barona-Gomez F."/>
        </authorList>
    </citation>
    <scope>NUCLEOTIDE SEQUENCE [LARGE SCALE GENOMIC DNA]</scope>
    <source>
        <strain evidence="1 2">ATCC 31245</strain>
    </source>
</reference>
<dbReference type="PATRIC" id="fig|66430.4.peg.2405"/>
<dbReference type="STRING" id="66430.ACS04_30420"/>
<evidence type="ECO:0000313" key="2">
    <source>
        <dbReference type="Proteomes" id="UP000035932"/>
    </source>
</evidence>
<proteinExistence type="predicted"/>
<dbReference type="Proteomes" id="UP000035932">
    <property type="component" value="Unassembled WGS sequence"/>
</dbReference>
<accession>A0A0J6XJ09</accession>
<comment type="caution">
    <text evidence="1">The sequence shown here is derived from an EMBL/GenBank/DDBJ whole genome shotgun (WGS) entry which is preliminary data.</text>
</comment>
<keyword evidence="2" id="KW-1185">Reference proteome</keyword>
<sequence>MSEMLQTAAVTTSDAALLAQTEIAVRTAGSALRERFGDVVRYETREELMSALAVNDD</sequence>